<evidence type="ECO:0000256" key="1">
    <source>
        <dbReference type="ARBA" id="ARBA00004184"/>
    </source>
</evidence>
<proteinExistence type="inferred from homology"/>
<dbReference type="AlphaFoldDB" id="A0A915IVF3"/>
<dbReference type="InterPro" id="IPR019452">
    <property type="entry name" value="VPS39/TGF_beta_rcpt-assoc_1"/>
</dbReference>
<comment type="subcellular location">
    <subcellularLocation>
        <location evidence="1">Endomembrane system</location>
        <topology evidence="1">Peripheral membrane protein</topology>
    </subcellularLocation>
</comment>
<dbReference type="InterPro" id="IPR032914">
    <property type="entry name" value="Vam6/VPS39/TRAP1"/>
</dbReference>
<evidence type="ECO:0000256" key="3">
    <source>
        <dbReference type="ARBA" id="ARBA00038201"/>
    </source>
</evidence>
<keyword evidence="5" id="KW-1185">Reference proteome</keyword>
<dbReference type="InterPro" id="IPR001180">
    <property type="entry name" value="CNH_dom"/>
</dbReference>
<dbReference type="PANTHER" id="PTHR12894:SF49">
    <property type="entry name" value="VAM6_VPS39-LIKE PROTEIN"/>
    <property type="match status" value="1"/>
</dbReference>
<protein>
    <submittedName>
        <fullName evidence="6">CNH domain-containing protein</fullName>
    </submittedName>
</protein>
<sequence length="581" mass="66655">MTYNDNVKAAVWCQDGQLALAVRDEYSLLTVFQNDQKDQVPGNSKYLFTTGNKSSAPIIRPLSDTGVIGFCRDEIMYFVTLSGRPAETIGYGHVRWSQIPIAVEYDRPFLLALFVTSIEIRSAKSSQLIQTVTLQRPQLIKPGEAFSDQIFSSKSQSGGIVFEKYCNNMPFSTNCISSWSYFSIDNCIPCSSGCLHVVSNPTSNQTDLYCLDGTGQLLKNNIEKLLKDKDYELAWHLAKNLDEKVVNQKEKDERISEIRNLYAFHLFEQRRFKDSMSIFGEINAEVLYVIGLFPDLLPEDVRKSIKYPGPIPTDFAKNERIQGLQALSEYLSMVRTNIAKELENFEKRKNKFTSRDFENLAINAIKDEKSATQQKNLLQIVDTTLLKCYLQTNDMLVASLLRLPDNRCDVAECENILLKSKKINELFLLYERKELHESALELLKSQFNLKDSPLRGLSRTIHYLQNLGDNYLPLIFQYAKWVIKENSSDALKIFTEDCSEVRALDRRKVLEFLIKEAQDQVVPYLEHIIAAFDENSPEIKDALVRHCFNRVQKHMSEYFSGLQGICFSFAIHLVRLSDYNL</sequence>
<dbReference type="GO" id="GO:0034058">
    <property type="term" value="P:endosomal vesicle fusion"/>
    <property type="evidence" value="ECO:0007669"/>
    <property type="project" value="TreeGrafter"/>
</dbReference>
<keyword evidence="2" id="KW-0472">Membrane</keyword>
<evidence type="ECO:0000313" key="5">
    <source>
        <dbReference type="Proteomes" id="UP000887565"/>
    </source>
</evidence>
<dbReference type="WBParaSite" id="nRc.2.0.1.t18048-RA">
    <property type="protein sequence ID" value="nRc.2.0.1.t18048-RA"/>
    <property type="gene ID" value="nRc.2.0.1.g18048"/>
</dbReference>
<dbReference type="GO" id="GO:0016020">
    <property type="term" value="C:membrane"/>
    <property type="evidence" value="ECO:0007669"/>
    <property type="project" value="TreeGrafter"/>
</dbReference>
<reference evidence="6" key="1">
    <citation type="submission" date="2022-11" db="UniProtKB">
        <authorList>
            <consortium name="WormBaseParasite"/>
        </authorList>
    </citation>
    <scope>IDENTIFICATION</scope>
</reference>
<comment type="similarity">
    <text evidence="3">Belongs to the VAM6/VPS39 family.</text>
</comment>
<dbReference type="Proteomes" id="UP000887565">
    <property type="component" value="Unplaced"/>
</dbReference>
<feature type="domain" description="CNH" evidence="4">
    <location>
        <begin position="1"/>
        <end position="147"/>
    </location>
</feature>
<evidence type="ECO:0000259" key="4">
    <source>
        <dbReference type="PROSITE" id="PS50219"/>
    </source>
</evidence>
<organism evidence="5 6">
    <name type="scientific">Romanomermis culicivorax</name>
    <name type="common">Nematode worm</name>
    <dbReference type="NCBI Taxonomy" id="13658"/>
    <lineage>
        <taxon>Eukaryota</taxon>
        <taxon>Metazoa</taxon>
        <taxon>Ecdysozoa</taxon>
        <taxon>Nematoda</taxon>
        <taxon>Enoplea</taxon>
        <taxon>Dorylaimia</taxon>
        <taxon>Mermithida</taxon>
        <taxon>Mermithoidea</taxon>
        <taxon>Mermithidae</taxon>
        <taxon>Romanomermis</taxon>
    </lineage>
</organism>
<dbReference type="Pfam" id="PF10366">
    <property type="entry name" value="Vps39_1"/>
    <property type="match status" value="1"/>
</dbReference>
<dbReference type="GO" id="GO:0005737">
    <property type="term" value="C:cytoplasm"/>
    <property type="evidence" value="ECO:0007669"/>
    <property type="project" value="TreeGrafter"/>
</dbReference>
<evidence type="ECO:0000256" key="2">
    <source>
        <dbReference type="ARBA" id="ARBA00023136"/>
    </source>
</evidence>
<name>A0A915IVF3_ROMCU</name>
<dbReference type="GO" id="GO:0012505">
    <property type="term" value="C:endomembrane system"/>
    <property type="evidence" value="ECO:0007669"/>
    <property type="project" value="UniProtKB-SubCell"/>
</dbReference>
<evidence type="ECO:0000313" key="6">
    <source>
        <dbReference type="WBParaSite" id="nRc.2.0.1.t18048-RA"/>
    </source>
</evidence>
<dbReference type="GO" id="GO:0006914">
    <property type="term" value="P:autophagy"/>
    <property type="evidence" value="ECO:0007669"/>
    <property type="project" value="TreeGrafter"/>
</dbReference>
<dbReference type="PANTHER" id="PTHR12894">
    <property type="entry name" value="CNH DOMAIN CONTAINING"/>
    <property type="match status" value="1"/>
</dbReference>
<dbReference type="PROSITE" id="PS50219">
    <property type="entry name" value="CNH"/>
    <property type="match status" value="1"/>
</dbReference>
<accession>A0A915IVF3</accession>
<dbReference type="Pfam" id="PF00780">
    <property type="entry name" value="CNH"/>
    <property type="match status" value="1"/>
</dbReference>